<gene>
    <name evidence="14" type="ORF">CHR60_05355</name>
</gene>
<protein>
    <recommendedName>
        <fullName evidence="4">Probable multidrug resistance protein NorM</fullName>
    </recommendedName>
    <alternativeName>
        <fullName evidence="12">Multidrug-efflux transporter</fullName>
    </alternativeName>
</protein>
<dbReference type="RefSeq" id="WP_097792069.1">
    <property type="nucleotide sequence ID" value="NZ_NOUV01000011.1"/>
</dbReference>
<accession>A0A2A7B745</accession>
<keyword evidence="9 13" id="KW-1133">Transmembrane helix</keyword>
<feature type="transmembrane region" description="Helical" evidence="13">
    <location>
        <begin position="388"/>
        <end position="413"/>
    </location>
</feature>
<dbReference type="GO" id="GO:0006811">
    <property type="term" value="P:monoatomic ion transport"/>
    <property type="evidence" value="ECO:0007669"/>
    <property type="project" value="UniProtKB-KW"/>
</dbReference>
<reference evidence="14 15" key="1">
    <citation type="journal article" date="2017" name="Front. Microbiol.">
        <title>New Insights into the Diversity of the Genus Faecalibacterium.</title>
        <authorList>
            <person name="Benevides L."/>
            <person name="Burman S."/>
            <person name="Martin R."/>
            <person name="Robert V."/>
            <person name="Thomas M."/>
            <person name="Miquel S."/>
            <person name="Chain F."/>
            <person name="Sokol H."/>
            <person name="Bermudez-Humaran L.G."/>
            <person name="Morrison M."/>
            <person name="Langella P."/>
            <person name="Azevedo V.A."/>
            <person name="Chatel J.M."/>
            <person name="Soares S."/>
        </authorList>
    </citation>
    <scope>NUCLEOTIDE SEQUENCE [LARGE SCALE GENOMIC DNA]</scope>
    <source>
        <strain evidence="14 15">AHMP21</strain>
    </source>
</reference>
<feature type="transmembrane region" description="Helical" evidence="13">
    <location>
        <begin position="170"/>
        <end position="191"/>
    </location>
</feature>
<evidence type="ECO:0000256" key="6">
    <source>
        <dbReference type="ARBA" id="ARBA00022449"/>
    </source>
</evidence>
<comment type="caution">
    <text evidence="14">The sequence shown here is derived from an EMBL/GenBank/DDBJ whole genome shotgun (WGS) entry which is preliminary data.</text>
</comment>
<comment type="similarity">
    <text evidence="3">Belongs to the multi antimicrobial extrusion (MATE) (TC 2.A.66.1) family.</text>
</comment>
<keyword evidence="11 13" id="KW-0472">Membrane</keyword>
<feature type="transmembrane region" description="Helical" evidence="13">
    <location>
        <begin position="320"/>
        <end position="339"/>
    </location>
</feature>
<evidence type="ECO:0000256" key="4">
    <source>
        <dbReference type="ARBA" id="ARBA00020268"/>
    </source>
</evidence>
<evidence type="ECO:0000256" key="5">
    <source>
        <dbReference type="ARBA" id="ARBA00022448"/>
    </source>
</evidence>
<feature type="transmembrane region" description="Helical" evidence="13">
    <location>
        <begin position="419"/>
        <end position="441"/>
    </location>
</feature>
<proteinExistence type="inferred from homology"/>
<dbReference type="Proteomes" id="UP000220904">
    <property type="component" value="Unassembled WGS sequence"/>
</dbReference>
<dbReference type="CDD" id="cd13138">
    <property type="entry name" value="MATE_yoeA_like"/>
    <property type="match status" value="1"/>
</dbReference>
<feature type="transmembrane region" description="Helical" evidence="13">
    <location>
        <begin position="20"/>
        <end position="39"/>
    </location>
</feature>
<dbReference type="PANTHER" id="PTHR43298:SF2">
    <property type="entry name" value="FMN_FAD EXPORTER YEEO-RELATED"/>
    <property type="match status" value="1"/>
</dbReference>
<keyword evidence="7" id="KW-1003">Cell membrane</keyword>
<feature type="transmembrane region" description="Helical" evidence="13">
    <location>
        <begin position="59"/>
        <end position="80"/>
    </location>
</feature>
<organism evidence="14 15">
    <name type="scientific">Faecalibacterium prausnitzii</name>
    <dbReference type="NCBI Taxonomy" id="853"/>
    <lineage>
        <taxon>Bacteria</taxon>
        <taxon>Bacillati</taxon>
        <taxon>Bacillota</taxon>
        <taxon>Clostridia</taxon>
        <taxon>Eubacteriales</taxon>
        <taxon>Oscillospiraceae</taxon>
        <taxon>Faecalibacterium</taxon>
    </lineage>
</organism>
<evidence type="ECO:0000256" key="11">
    <source>
        <dbReference type="ARBA" id="ARBA00023136"/>
    </source>
</evidence>
<evidence type="ECO:0000256" key="2">
    <source>
        <dbReference type="ARBA" id="ARBA00004651"/>
    </source>
</evidence>
<evidence type="ECO:0000256" key="10">
    <source>
        <dbReference type="ARBA" id="ARBA00023065"/>
    </source>
</evidence>
<evidence type="ECO:0000256" key="8">
    <source>
        <dbReference type="ARBA" id="ARBA00022692"/>
    </source>
</evidence>
<dbReference type="PIRSF" id="PIRSF006603">
    <property type="entry name" value="DinF"/>
    <property type="match status" value="1"/>
</dbReference>
<evidence type="ECO:0000313" key="15">
    <source>
        <dbReference type="Proteomes" id="UP000220904"/>
    </source>
</evidence>
<dbReference type="InterPro" id="IPR048279">
    <property type="entry name" value="MdtK-like"/>
</dbReference>
<evidence type="ECO:0000256" key="1">
    <source>
        <dbReference type="ARBA" id="ARBA00003408"/>
    </source>
</evidence>
<feature type="transmembrane region" description="Helical" evidence="13">
    <location>
        <begin position="359"/>
        <end position="381"/>
    </location>
</feature>
<dbReference type="NCBIfam" id="TIGR00797">
    <property type="entry name" value="matE"/>
    <property type="match status" value="1"/>
</dbReference>
<dbReference type="AlphaFoldDB" id="A0A2A7B745"/>
<comment type="function">
    <text evidence="1">Multidrug efflux pump.</text>
</comment>
<dbReference type="GO" id="GO:0005886">
    <property type="term" value="C:plasma membrane"/>
    <property type="evidence" value="ECO:0007669"/>
    <property type="project" value="UniProtKB-SubCell"/>
</dbReference>
<sequence>MAQLTRTGDLTSGPLLKKIILFSLPLAASSILQLLFNAADVVVVGRFAGSTALAAVGSNGALINLLVNLFVGLSLGANVVAARCFGAKDERGVQNTVQTSVTLGLVSGVLLAFVGFFVARGLLELMSCPEDVIDLSTLYLKIYFIGMPMTMLYNFNASLLRAVGDTRRPLYCLAVSGVINVVLNLVFVILFQMSVAGVALATIISQTVSALMVTVLLMKEEGPLHLDLRHLGFHKGALVQILKIGLPAGLQSTVFSLSNVVIQSAVNSFGSTIVAGNSAAANIEGFIYTGMNAFAQAAVTFTSQNVGARRYDNLDRVMRNCLLCAVVVGIVLGGGAYLAGEGLLHFYSTDETVVAAGLARMKVICTSYFLCGIMDTLASCLRGRGYSVLPMIVSLVGSCLLRLVWIATIFQLFRSTTTLYISYPISWLLTASVHLACLLVVRHKMNNAGQPVKIAA</sequence>
<dbReference type="EMBL" id="NOUV01000011">
    <property type="protein sequence ID" value="PDX87176.1"/>
    <property type="molecule type" value="Genomic_DNA"/>
</dbReference>
<feature type="transmembrane region" description="Helical" evidence="13">
    <location>
        <begin position="142"/>
        <end position="163"/>
    </location>
</feature>
<dbReference type="GO" id="GO:0015297">
    <property type="term" value="F:antiporter activity"/>
    <property type="evidence" value="ECO:0007669"/>
    <property type="project" value="UniProtKB-KW"/>
</dbReference>
<feature type="transmembrane region" description="Helical" evidence="13">
    <location>
        <begin position="197"/>
        <end position="218"/>
    </location>
</feature>
<evidence type="ECO:0000256" key="9">
    <source>
        <dbReference type="ARBA" id="ARBA00022989"/>
    </source>
</evidence>
<evidence type="ECO:0000256" key="12">
    <source>
        <dbReference type="ARBA" id="ARBA00031636"/>
    </source>
</evidence>
<comment type="subcellular location">
    <subcellularLocation>
        <location evidence="2">Cell membrane</location>
        <topology evidence="2">Multi-pass membrane protein</topology>
    </subcellularLocation>
</comment>
<feature type="transmembrane region" description="Helical" evidence="13">
    <location>
        <begin position="101"/>
        <end position="122"/>
    </location>
</feature>
<dbReference type="OrthoDB" id="9776324at2"/>
<evidence type="ECO:0000256" key="7">
    <source>
        <dbReference type="ARBA" id="ARBA00022475"/>
    </source>
</evidence>
<evidence type="ECO:0000256" key="3">
    <source>
        <dbReference type="ARBA" id="ARBA00010199"/>
    </source>
</evidence>
<keyword evidence="8 13" id="KW-0812">Transmembrane</keyword>
<dbReference type="Pfam" id="PF01554">
    <property type="entry name" value="MatE"/>
    <property type="match status" value="2"/>
</dbReference>
<dbReference type="GO" id="GO:0042910">
    <property type="term" value="F:xenobiotic transmembrane transporter activity"/>
    <property type="evidence" value="ECO:0007669"/>
    <property type="project" value="InterPro"/>
</dbReference>
<dbReference type="InterPro" id="IPR050222">
    <property type="entry name" value="MATE_MdtK"/>
</dbReference>
<keyword evidence="6" id="KW-0050">Antiport</keyword>
<keyword evidence="10" id="KW-0406">Ion transport</keyword>
<name>A0A2A7B745_9FIRM</name>
<evidence type="ECO:0000256" key="13">
    <source>
        <dbReference type="SAM" id="Phobius"/>
    </source>
</evidence>
<dbReference type="PANTHER" id="PTHR43298">
    <property type="entry name" value="MULTIDRUG RESISTANCE PROTEIN NORM-RELATED"/>
    <property type="match status" value="1"/>
</dbReference>
<keyword evidence="5" id="KW-0813">Transport</keyword>
<dbReference type="InterPro" id="IPR002528">
    <property type="entry name" value="MATE_fam"/>
</dbReference>
<evidence type="ECO:0000313" key="14">
    <source>
        <dbReference type="EMBL" id="PDX87176.1"/>
    </source>
</evidence>